<protein>
    <submittedName>
        <fullName evidence="1">Uncharacterized protein</fullName>
    </submittedName>
</protein>
<dbReference type="GeneID" id="40088408"/>
<keyword evidence="2" id="KW-1185">Reference proteome</keyword>
<evidence type="ECO:0000313" key="2">
    <source>
        <dbReference type="Proteomes" id="UP000223025"/>
    </source>
</evidence>
<dbReference type="RefSeq" id="YP_009612070.1">
    <property type="nucleotide sequence ID" value="NC_042013.1"/>
</dbReference>
<accession>A0A2L0V038</accession>
<evidence type="ECO:0000313" key="1">
    <source>
        <dbReference type="EMBL" id="AUZ95164.1"/>
    </source>
</evidence>
<dbReference type="KEGG" id="vg:40088408"/>
<organism evidence="1 2">
    <name type="scientific">Agrobacterium phage Atu_ph07</name>
    <dbReference type="NCBI Taxonomy" id="2024264"/>
    <lineage>
        <taxon>Viruses</taxon>
        <taxon>Duplodnaviria</taxon>
        <taxon>Heunggongvirae</taxon>
        <taxon>Uroviricota</taxon>
        <taxon>Caudoviricetes</taxon>
        <taxon>Polybotosvirus</taxon>
        <taxon>Polybotosvirus Atuph07</taxon>
    </lineage>
</organism>
<sequence length="106" mass="12325">MNPLYLEYYHIREITSPPFQERARAVLLPKVTKDYVWAITEWVITDDSIVIDCTSKIFPTSKIINPTIDMLLLEFGTDTFTVWENGYDVPRKIPIIGNIIDCEIFV</sequence>
<dbReference type="Proteomes" id="UP000223025">
    <property type="component" value="Segment"/>
</dbReference>
<dbReference type="EMBL" id="MF403008">
    <property type="protein sequence ID" value="AUZ95164.1"/>
    <property type="molecule type" value="Genomic_DNA"/>
</dbReference>
<reference evidence="1 2" key="1">
    <citation type="submission" date="2017-06" db="EMBL/GenBank/DDBJ databases">
        <authorList>
            <person name="Kim H.J."/>
            <person name="Triplett B.A."/>
        </authorList>
    </citation>
    <scope>NUCLEOTIDE SEQUENCE [LARGE SCALE GENOMIC DNA]</scope>
</reference>
<name>A0A2L0V038_9CAUD</name>
<proteinExistence type="predicted"/>